<dbReference type="EMBL" id="LR899014">
    <property type="protein sequence ID" value="CAD7092536.1"/>
    <property type="molecule type" value="Genomic_DNA"/>
</dbReference>
<evidence type="ECO:0000256" key="1">
    <source>
        <dbReference type="SAM" id="SignalP"/>
    </source>
</evidence>
<dbReference type="AlphaFoldDB" id="A0A7R8V461"/>
<sequence length="105" mass="11945">MKCRVLLIFIVVLFLIAANVEGRRRVKKIKHKQNKQLSAESKETSPPNFFRLLVMRLVYGMAAQMGFEERISGIFNGAFVPPNAEEDYFDFGVSDGDEFGLLDDI</sequence>
<keyword evidence="3" id="KW-1185">Reference proteome</keyword>
<organism evidence="2 3">
    <name type="scientific">Hermetia illucens</name>
    <name type="common">Black soldier fly</name>
    <dbReference type="NCBI Taxonomy" id="343691"/>
    <lineage>
        <taxon>Eukaryota</taxon>
        <taxon>Metazoa</taxon>
        <taxon>Ecdysozoa</taxon>
        <taxon>Arthropoda</taxon>
        <taxon>Hexapoda</taxon>
        <taxon>Insecta</taxon>
        <taxon>Pterygota</taxon>
        <taxon>Neoptera</taxon>
        <taxon>Endopterygota</taxon>
        <taxon>Diptera</taxon>
        <taxon>Brachycera</taxon>
        <taxon>Stratiomyomorpha</taxon>
        <taxon>Stratiomyidae</taxon>
        <taxon>Hermetiinae</taxon>
        <taxon>Hermetia</taxon>
    </lineage>
</organism>
<evidence type="ECO:0000313" key="2">
    <source>
        <dbReference type="EMBL" id="CAD7092536.1"/>
    </source>
</evidence>
<dbReference type="OrthoDB" id="8196230at2759"/>
<gene>
    <name evidence="2" type="ORF">HERILL_LOCUS14888</name>
</gene>
<feature type="chain" id="PRO_5031460682" evidence="1">
    <location>
        <begin position="23"/>
        <end position="105"/>
    </location>
</feature>
<dbReference type="OMA" id="HIVFFLM"/>
<dbReference type="Proteomes" id="UP000594454">
    <property type="component" value="Chromosome 6"/>
</dbReference>
<proteinExistence type="predicted"/>
<name>A0A7R8V461_HERIL</name>
<accession>A0A7R8V461</accession>
<keyword evidence="1" id="KW-0732">Signal</keyword>
<feature type="signal peptide" evidence="1">
    <location>
        <begin position="1"/>
        <end position="22"/>
    </location>
</feature>
<protein>
    <submittedName>
        <fullName evidence="2">Uncharacterized protein</fullName>
    </submittedName>
</protein>
<reference evidence="2 3" key="1">
    <citation type="submission" date="2020-11" db="EMBL/GenBank/DDBJ databases">
        <authorList>
            <person name="Wallbank WR R."/>
            <person name="Pardo Diaz C."/>
            <person name="Kozak K."/>
            <person name="Martin S."/>
            <person name="Jiggins C."/>
            <person name="Moest M."/>
            <person name="Warren A I."/>
            <person name="Generalovic N T."/>
            <person name="Byers J.R.P. K."/>
            <person name="Montejo-Kovacevich G."/>
            <person name="Yen C E."/>
        </authorList>
    </citation>
    <scope>NUCLEOTIDE SEQUENCE [LARGE SCALE GENOMIC DNA]</scope>
</reference>
<evidence type="ECO:0000313" key="3">
    <source>
        <dbReference type="Proteomes" id="UP000594454"/>
    </source>
</evidence>
<dbReference type="InParanoid" id="A0A7R8V461"/>